<evidence type="ECO:0000256" key="4">
    <source>
        <dbReference type="SAM" id="Phobius"/>
    </source>
</evidence>
<keyword evidence="4" id="KW-1133">Transmembrane helix</keyword>
<dbReference type="AlphaFoldDB" id="A0A9Q0LW59"/>
<feature type="transmembrane region" description="Helical" evidence="4">
    <location>
        <begin position="112"/>
        <end position="133"/>
    </location>
</feature>
<keyword evidence="3 4" id="KW-0472">Membrane</keyword>
<dbReference type="EMBL" id="JAPDFW010000022">
    <property type="protein sequence ID" value="KAJ5079756.1"/>
    <property type="molecule type" value="Genomic_DNA"/>
</dbReference>
<gene>
    <name evidence="5" type="ORF">M0811_04068</name>
</gene>
<dbReference type="Proteomes" id="UP001149090">
    <property type="component" value="Unassembled WGS sequence"/>
</dbReference>
<name>A0A9Q0LW59_ANAIG</name>
<sequence>MFGKKQVKKEQPQVSFTKATNSVVKNTLEKMSPHWQTWLTGGTIGVLSELPGVFVDSLFNSKTTLSDAIKKFKDGLPMTFSTNAFLFFYYTAIKTYILKKTNLSKLPDNQKWKIGIFAGLGTCLAQAIIWVPVGNIRKQKEKARKEGKSSCTFTAIHDLGFEGLCSGFCETINATLPFYLSFFALSEGTAPYFSKYLAKNKFTPHQTKAVTFAYGAFNGFAAKMVSNPTEAARQSLFKGAKFDLSEVCKKSIVASISTGVRTGVKKFTFAPVFKMINF</sequence>
<evidence type="ECO:0000313" key="5">
    <source>
        <dbReference type="EMBL" id="KAJ5079756.1"/>
    </source>
</evidence>
<keyword evidence="6" id="KW-1185">Reference proteome</keyword>
<evidence type="ECO:0000256" key="2">
    <source>
        <dbReference type="ARBA" id="ARBA00022692"/>
    </source>
</evidence>
<comment type="caution">
    <text evidence="5">The sequence shown here is derived from an EMBL/GenBank/DDBJ whole genome shotgun (WGS) entry which is preliminary data.</text>
</comment>
<dbReference type="Gene3D" id="1.50.40.10">
    <property type="entry name" value="Mitochondrial carrier domain"/>
    <property type="match status" value="1"/>
</dbReference>
<keyword evidence="2 4" id="KW-0812">Transmembrane</keyword>
<proteinExistence type="predicted"/>
<dbReference type="GO" id="GO:0016020">
    <property type="term" value="C:membrane"/>
    <property type="evidence" value="ECO:0007669"/>
    <property type="project" value="UniProtKB-SubCell"/>
</dbReference>
<evidence type="ECO:0000256" key="1">
    <source>
        <dbReference type="ARBA" id="ARBA00004370"/>
    </source>
</evidence>
<evidence type="ECO:0000256" key="3">
    <source>
        <dbReference type="ARBA" id="ARBA00023136"/>
    </source>
</evidence>
<organism evidence="5 6">
    <name type="scientific">Anaeramoeba ignava</name>
    <name type="common">Anaerobic marine amoeba</name>
    <dbReference type="NCBI Taxonomy" id="1746090"/>
    <lineage>
        <taxon>Eukaryota</taxon>
        <taxon>Metamonada</taxon>
        <taxon>Anaeramoebidae</taxon>
        <taxon>Anaeramoeba</taxon>
    </lineage>
</organism>
<feature type="transmembrane region" description="Helical" evidence="4">
    <location>
        <begin position="75"/>
        <end position="92"/>
    </location>
</feature>
<dbReference type="InterPro" id="IPR023395">
    <property type="entry name" value="MCP_dom_sf"/>
</dbReference>
<comment type="subcellular location">
    <subcellularLocation>
        <location evidence="1">Membrane</location>
    </subcellularLocation>
</comment>
<reference evidence="5" key="1">
    <citation type="submission" date="2022-10" db="EMBL/GenBank/DDBJ databases">
        <title>Novel sulphate-reducing endosymbionts in the free-living metamonad Anaeramoeba.</title>
        <authorList>
            <person name="Jerlstrom-Hultqvist J."/>
            <person name="Cepicka I."/>
            <person name="Gallot-Lavallee L."/>
            <person name="Salas-Leiva D."/>
            <person name="Curtis B.A."/>
            <person name="Zahonova K."/>
            <person name="Pipaliya S."/>
            <person name="Dacks J."/>
            <person name="Roger A.J."/>
        </authorList>
    </citation>
    <scope>NUCLEOTIDE SEQUENCE</scope>
    <source>
        <strain evidence="5">BMAN</strain>
    </source>
</reference>
<accession>A0A9Q0LW59</accession>
<dbReference type="SUPFAM" id="SSF103506">
    <property type="entry name" value="Mitochondrial carrier"/>
    <property type="match status" value="1"/>
</dbReference>
<evidence type="ECO:0000313" key="6">
    <source>
        <dbReference type="Proteomes" id="UP001149090"/>
    </source>
</evidence>
<protein>
    <submittedName>
        <fullName evidence="5">Basic amino acids transporter-related</fullName>
    </submittedName>
</protein>